<evidence type="ECO:0000313" key="1">
    <source>
        <dbReference type="EMBL" id="ELU42789.1"/>
    </source>
</evidence>
<reference evidence="1 2" key="1">
    <citation type="journal article" date="2013" name="Nat. Commun.">
        <title>The evolution and pathogenic mechanisms of the rice sheath blight pathogen.</title>
        <authorList>
            <person name="Zheng A."/>
            <person name="Lin R."/>
            <person name="Xu L."/>
            <person name="Qin P."/>
            <person name="Tang C."/>
            <person name="Ai P."/>
            <person name="Zhang D."/>
            <person name="Liu Y."/>
            <person name="Sun Z."/>
            <person name="Feng H."/>
            <person name="Wang Y."/>
            <person name="Chen Y."/>
            <person name="Liang X."/>
            <person name="Fu R."/>
            <person name="Li Q."/>
            <person name="Zhang J."/>
            <person name="Yu X."/>
            <person name="Xie Z."/>
            <person name="Ding L."/>
            <person name="Guan P."/>
            <person name="Tang J."/>
            <person name="Liang Y."/>
            <person name="Wang S."/>
            <person name="Deng Q."/>
            <person name="Li S."/>
            <person name="Zhu J."/>
            <person name="Wang L."/>
            <person name="Liu H."/>
            <person name="Li P."/>
        </authorList>
    </citation>
    <scope>NUCLEOTIDE SEQUENCE [LARGE SCALE GENOMIC DNA]</scope>
    <source>
        <strain evidence="2">AG-1 IA</strain>
    </source>
</reference>
<comment type="caution">
    <text evidence="1">The sequence shown here is derived from an EMBL/GenBank/DDBJ whole genome shotgun (WGS) entry which is preliminary data.</text>
</comment>
<gene>
    <name evidence="1" type="ORF">AG1IA_03179</name>
</gene>
<keyword evidence="2" id="KW-1185">Reference proteome</keyword>
<sequence>MMDSSYSYLDDSNSSLFCDHEGYSTYRGMLYNSVIICDYVSLTTVIKGKG</sequence>
<dbReference type="HOGENOM" id="CLU_3126068_0_0_1"/>
<protein>
    <submittedName>
        <fullName evidence="1">Uncharacterized protein</fullName>
    </submittedName>
</protein>
<dbReference type="AlphaFoldDB" id="L8X2G0"/>
<accession>L8X2G0</accession>
<name>L8X2G0_THACA</name>
<proteinExistence type="predicted"/>
<organism evidence="1 2">
    <name type="scientific">Thanatephorus cucumeris (strain AG1-IA)</name>
    <name type="common">Rice sheath blight fungus</name>
    <name type="synonym">Rhizoctonia solani</name>
    <dbReference type="NCBI Taxonomy" id="983506"/>
    <lineage>
        <taxon>Eukaryota</taxon>
        <taxon>Fungi</taxon>
        <taxon>Dikarya</taxon>
        <taxon>Basidiomycota</taxon>
        <taxon>Agaricomycotina</taxon>
        <taxon>Agaricomycetes</taxon>
        <taxon>Cantharellales</taxon>
        <taxon>Ceratobasidiaceae</taxon>
        <taxon>Rhizoctonia</taxon>
        <taxon>Rhizoctonia solani AG-1</taxon>
    </lineage>
</organism>
<dbReference type="EMBL" id="AFRT01000718">
    <property type="protein sequence ID" value="ELU42789.1"/>
    <property type="molecule type" value="Genomic_DNA"/>
</dbReference>
<evidence type="ECO:0000313" key="2">
    <source>
        <dbReference type="Proteomes" id="UP000011668"/>
    </source>
</evidence>
<dbReference type="Proteomes" id="UP000011668">
    <property type="component" value="Unassembled WGS sequence"/>
</dbReference>